<keyword evidence="1" id="KW-1133">Transmembrane helix</keyword>
<dbReference type="InterPro" id="IPR025461">
    <property type="entry name" value="ABA4-like"/>
</dbReference>
<protein>
    <recommendedName>
        <fullName evidence="4">Neoxanthin synthase</fullName>
    </recommendedName>
</protein>
<evidence type="ECO:0000256" key="1">
    <source>
        <dbReference type="SAM" id="Phobius"/>
    </source>
</evidence>
<gene>
    <name evidence="2" type="ORF">RJ639_007658</name>
</gene>
<reference evidence="2" key="1">
    <citation type="submission" date="2022-12" db="EMBL/GenBank/DDBJ databases">
        <title>Draft genome assemblies for two species of Escallonia (Escalloniales).</title>
        <authorList>
            <person name="Chanderbali A."/>
            <person name="Dervinis C."/>
            <person name="Anghel I."/>
            <person name="Soltis D."/>
            <person name="Soltis P."/>
            <person name="Zapata F."/>
        </authorList>
    </citation>
    <scope>NUCLEOTIDE SEQUENCE</scope>
    <source>
        <strain evidence="2">UCBG64.0493</strain>
        <tissue evidence="2">Leaf</tissue>
    </source>
</reference>
<feature type="transmembrane region" description="Helical" evidence="1">
    <location>
        <begin position="150"/>
        <end position="173"/>
    </location>
</feature>
<feature type="transmembrane region" description="Helical" evidence="1">
    <location>
        <begin position="185"/>
        <end position="203"/>
    </location>
</feature>
<evidence type="ECO:0000313" key="3">
    <source>
        <dbReference type="Proteomes" id="UP001188597"/>
    </source>
</evidence>
<keyword evidence="1" id="KW-0472">Membrane</keyword>
<evidence type="ECO:0008006" key="4">
    <source>
        <dbReference type="Google" id="ProtNLM"/>
    </source>
</evidence>
<accession>A0AA89AU85</accession>
<organism evidence="2 3">
    <name type="scientific">Escallonia herrerae</name>
    <dbReference type="NCBI Taxonomy" id="1293975"/>
    <lineage>
        <taxon>Eukaryota</taxon>
        <taxon>Viridiplantae</taxon>
        <taxon>Streptophyta</taxon>
        <taxon>Embryophyta</taxon>
        <taxon>Tracheophyta</taxon>
        <taxon>Spermatophyta</taxon>
        <taxon>Magnoliopsida</taxon>
        <taxon>eudicotyledons</taxon>
        <taxon>Gunneridae</taxon>
        <taxon>Pentapetalae</taxon>
        <taxon>asterids</taxon>
        <taxon>campanulids</taxon>
        <taxon>Escalloniales</taxon>
        <taxon>Escalloniaceae</taxon>
        <taxon>Escallonia</taxon>
    </lineage>
</organism>
<dbReference type="PANTHER" id="PTHR34543:SF1">
    <property type="entry name" value="PROTEIN ABA DEFICIENT 4, CHLOROPLASTIC"/>
    <property type="match status" value="1"/>
</dbReference>
<keyword evidence="3" id="KW-1185">Reference proteome</keyword>
<evidence type="ECO:0000313" key="2">
    <source>
        <dbReference type="EMBL" id="KAK3017084.1"/>
    </source>
</evidence>
<dbReference type="Pfam" id="PF14108">
    <property type="entry name" value="ABA4-like"/>
    <property type="match status" value="1"/>
</dbReference>
<name>A0AA89AU85_9ASTE</name>
<dbReference type="Proteomes" id="UP001188597">
    <property type="component" value="Unassembled WGS sequence"/>
</dbReference>
<comment type="caution">
    <text evidence="2">The sequence shown here is derived from an EMBL/GenBank/DDBJ whole genome shotgun (WGS) entry which is preliminary data.</text>
</comment>
<feature type="non-terminal residue" evidence="2">
    <location>
        <position position="1"/>
    </location>
</feature>
<sequence length="299" mass="32977">LFASCSHQLWPSLLASAALKSHSRQVLNAKAVPLKIGSKAEEIQKSRLATKLSCGIGRDRTSTVALGGVSTELFGQHVAGIGARLHNEWTFVGWSRTIIKPKLRSFFLHKKGPGVYASLKCACHSSNSLLVVQHLRLYSMFSIGWANSQIASSVFTLGTAAVLPFYTLMVVAPKAELTKKSMGSTIPYVVLGLLYTYLLYLSWTPDTIRLMFASQYWLPELPGIAKMFSNELTLASAWIHLLTIDLFAARHIFHDGLENEVETRHSVSLCLLFCPVGIISHVITKALSESARKTKPRIH</sequence>
<proteinExistence type="predicted"/>
<dbReference type="AlphaFoldDB" id="A0AA89AU85"/>
<dbReference type="PANTHER" id="PTHR34543">
    <property type="entry name" value="PROTEIN ABA DEFICIENT 4, CHLOROPLASTIC"/>
    <property type="match status" value="1"/>
</dbReference>
<dbReference type="EMBL" id="JAVXUP010001026">
    <property type="protein sequence ID" value="KAK3017084.1"/>
    <property type="molecule type" value="Genomic_DNA"/>
</dbReference>
<keyword evidence="1" id="KW-0812">Transmembrane</keyword>